<sequence length="189" mass="20817">MKKLIIAGLAITLSACAATESSDGALTAVVAPESVTLGGMTNEEATKTLFEALIHKNYLATMASPNRIALQFDDNQFLLQPSINPNGIDRIMMNRFYAVHPKLRGSRELLILIGTLNHKLNFAKFTLRENGAVIQVQGAATFVNTIELEEIRRFMLWTDEGLRQVGHSLPKGSEQLIKPIPVMQQSQSL</sequence>
<reference evidence="2 3" key="1">
    <citation type="submission" date="2016-03" db="EMBL/GenBank/DDBJ databases">
        <title>Complete genome sequence of Shewanella psychrophila WP2, a deep sea bacterium isolated from west Pacific sediment.</title>
        <authorList>
            <person name="Xu G."/>
            <person name="Jian H."/>
        </authorList>
    </citation>
    <scope>NUCLEOTIDE SEQUENCE [LARGE SCALE GENOMIC DNA]</scope>
    <source>
        <strain evidence="2 3">WP2</strain>
    </source>
</reference>
<evidence type="ECO:0000313" key="2">
    <source>
        <dbReference type="EMBL" id="AQS38487.1"/>
    </source>
</evidence>
<dbReference type="OrthoDB" id="5612109at2"/>
<gene>
    <name evidence="2" type="ORF">Sps_03351</name>
</gene>
<dbReference type="RefSeq" id="WP_077753529.1">
    <property type="nucleotide sequence ID" value="NZ_CP014782.1"/>
</dbReference>
<proteinExistence type="predicted"/>
<dbReference type="AlphaFoldDB" id="A0A1S6HSF6"/>
<name>A0A1S6HSF6_9GAMM</name>
<dbReference type="EMBL" id="CP014782">
    <property type="protein sequence ID" value="AQS38487.1"/>
    <property type="molecule type" value="Genomic_DNA"/>
</dbReference>
<dbReference type="PROSITE" id="PS51257">
    <property type="entry name" value="PROKAR_LIPOPROTEIN"/>
    <property type="match status" value="1"/>
</dbReference>
<organism evidence="2 3">
    <name type="scientific">Shewanella psychrophila</name>
    <dbReference type="NCBI Taxonomy" id="225848"/>
    <lineage>
        <taxon>Bacteria</taxon>
        <taxon>Pseudomonadati</taxon>
        <taxon>Pseudomonadota</taxon>
        <taxon>Gammaproteobacteria</taxon>
        <taxon>Alteromonadales</taxon>
        <taxon>Shewanellaceae</taxon>
        <taxon>Shewanella</taxon>
    </lineage>
</organism>
<keyword evidence="3" id="KW-1185">Reference proteome</keyword>
<feature type="chain" id="PRO_5012029072" description="Bacterial sensory transduction regulator" evidence="1">
    <location>
        <begin position="18"/>
        <end position="189"/>
    </location>
</feature>
<dbReference type="STRING" id="225848.Sps_03351"/>
<evidence type="ECO:0000313" key="3">
    <source>
        <dbReference type="Proteomes" id="UP000189545"/>
    </source>
</evidence>
<dbReference type="Proteomes" id="UP000189545">
    <property type="component" value="Chromosome"/>
</dbReference>
<accession>A0A1S6HSF6</accession>
<evidence type="ECO:0008006" key="4">
    <source>
        <dbReference type="Google" id="ProtNLM"/>
    </source>
</evidence>
<feature type="signal peptide" evidence="1">
    <location>
        <begin position="1"/>
        <end position="17"/>
    </location>
</feature>
<dbReference type="KEGG" id="spsw:Sps_03351"/>
<protein>
    <recommendedName>
        <fullName evidence="4">Bacterial sensory transduction regulator</fullName>
    </recommendedName>
</protein>
<evidence type="ECO:0000256" key="1">
    <source>
        <dbReference type="SAM" id="SignalP"/>
    </source>
</evidence>
<keyword evidence="1" id="KW-0732">Signal</keyword>